<dbReference type="PANTHER" id="PTHR11986">
    <property type="entry name" value="AMINOTRANSFERASE CLASS III"/>
    <property type="match status" value="1"/>
</dbReference>
<gene>
    <name evidence="5" type="primary">argD</name>
    <name evidence="6" type="ORF">JEQ47_15700</name>
</gene>
<feature type="binding site" evidence="5">
    <location>
        <begin position="95"/>
        <end position="96"/>
    </location>
    <ligand>
        <name>pyridoxal 5'-phosphate</name>
        <dbReference type="ChEBI" id="CHEBI:597326"/>
    </ligand>
</feature>
<dbReference type="Proteomes" id="UP000602124">
    <property type="component" value="Unassembled WGS sequence"/>
</dbReference>
<evidence type="ECO:0000313" key="7">
    <source>
        <dbReference type="Proteomes" id="UP000602124"/>
    </source>
</evidence>
<dbReference type="EMBL" id="JAEKMH010000003">
    <property type="protein sequence ID" value="MBJ3786168.1"/>
    <property type="molecule type" value="Genomic_DNA"/>
</dbReference>
<dbReference type="NCBIfam" id="NF002325">
    <property type="entry name" value="PRK01278.1"/>
    <property type="match status" value="1"/>
</dbReference>
<evidence type="ECO:0000256" key="1">
    <source>
        <dbReference type="ARBA" id="ARBA00022571"/>
    </source>
</evidence>
<dbReference type="GO" id="GO:0005737">
    <property type="term" value="C:cytoplasm"/>
    <property type="evidence" value="ECO:0007669"/>
    <property type="project" value="UniProtKB-SubCell"/>
</dbReference>
<dbReference type="GO" id="GO:0006526">
    <property type="term" value="P:L-arginine biosynthetic process"/>
    <property type="evidence" value="ECO:0007669"/>
    <property type="project" value="UniProtKB-UniRule"/>
</dbReference>
<keyword evidence="5" id="KW-0963">Cytoplasm</keyword>
<organism evidence="6 7">
    <name type="scientific">Devosia sediminis</name>
    <dbReference type="NCBI Taxonomy" id="2798801"/>
    <lineage>
        <taxon>Bacteria</taxon>
        <taxon>Pseudomonadati</taxon>
        <taxon>Pseudomonadota</taxon>
        <taxon>Alphaproteobacteria</taxon>
        <taxon>Hyphomicrobiales</taxon>
        <taxon>Devosiaceae</taxon>
        <taxon>Devosia</taxon>
    </lineage>
</organism>
<comment type="similarity">
    <text evidence="5">Belongs to the class-III pyridoxal-phosphate-dependent aminotransferase family. ArgD subfamily.</text>
</comment>
<dbReference type="InterPro" id="IPR015421">
    <property type="entry name" value="PyrdxlP-dep_Trfase_major"/>
</dbReference>
<feature type="binding site" evidence="5">
    <location>
        <position position="128"/>
    </location>
    <ligand>
        <name>pyridoxal 5'-phosphate</name>
        <dbReference type="ChEBI" id="CHEBI:597326"/>
    </ligand>
</feature>
<comment type="subunit">
    <text evidence="5">Homodimer.</text>
</comment>
<feature type="binding site" evidence="5">
    <location>
        <position position="131"/>
    </location>
    <ligand>
        <name>N(2)-acetyl-L-ornithine</name>
        <dbReference type="ChEBI" id="CHEBI:57805"/>
    </ligand>
</feature>
<dbReference type="FunFam" id="3.40.640.10:FF:000004">
    <property type="entry name" value="Acetylornithine aminotransferase"/>
    <property type="match status" value="1"/>
</dbReference>
<dbReference type="HAMAP" id="MF_01107">
    <property type="entry name" value="ArgD_aminotrans_3"/>
    <property type="match status" value="1"/>
</dbReference>
<protein>
    <recommendedName>
        <fullName evidence="5">Acetylornithine aminotransferase</fullName>
        <shortName evidence="5">ACOAT</shortName>
        <ecNumber evidence="5">2.6.1.11</ecNumber>
    </recommendedName>
</protein>
<dbReference type="InterPro" id="IPR049704">
    <property type="entry name" value="Aminotrans_3_PPA_site"/>
</dbReference>
<name>A0A934MLF3_9HYPH</name>
<comment type="caution">
    <text evidence="6">The sequence shown here is derived from an EMBL/GenBank/DDBJ whole genome shotgun (WGS) entry which is preliminary data.</text>
</comment>
<comment type="subcellular location">
    <subcellularLocation>
        <location evidence="5">Cytoplasm</location>
    </subcellularLocation>
</comment>
<feature type="binding site" evidence="5">
    <location>
        <begin position="213"/>
        <end position="216"/>
    </location>
    <ligand>
        <name>pyridoxal 5'-phosphate</name>
        <dbReference type="ChEBI" id="CHEBI:597326"/>
    </ligand>
</feature>
<comment type="cofactor">
    <cofactor evidence="5">
        <name>pyridoxal 5'-phosphate</name>
        <dbReference type="ChEBI" id="CHEBI:597326"/>
    </cofactor>
    <text evidence="5">Binds 1 pyridoxal phosphate per subunit.</text>
</comment>
<keyword evidence="3 5" id="KW-0808">Transferase</keyword>
<dbReference type="InterPro" id="IPR005814">
    <property type="entry name" value="Aminotrans_3"/>
</dbReference>
<dbReference type="AlphaFoldDB" id="A0A934MLF3"/>
<accession>A0A934MLF3</accession>
<dbReference type="PROSITE" id="PS00600">
    <property type="entry name" value="AA_TRANSFER_CLASS_3"/>
    <property type="match status" value="1"/>
</dbReference>
<dbReference type="GO" id="GO:0030170">
    <property type="term" value="F:pyridoxal phosphate binding"/>
    <property type="evidence" value="ECO:0007669"/>
    <property type="project" value="InterPro"/>
</dbReference>
<comment type="miscellaneous">
    <text evidence="5">May also have succinyldiaminopimelate aminotransferase activity, thus carrying out the corresponding step in lysine biosynthesis.</text>
</comment>
<comment type="catalytic activity">
    <reaction evidence="5">
        <text>N(2)-acetyl-L-ornithine + 2-oxoglutarate = N-acetyl-L-glutamate 5-semialdehyde + L-glutamate</text>
        <dbReference type="Rhea" id="RHEA:18049"/>
        <dbReference type="ChEBI" id="CHEBI:16810"/>
        <dbReference type="ChEBI" id="CHEBI:29123"/>
        <dbReference type="ChEBI" id="CHEBI:29985"/>
        <dbReference type="ChEBI" id="CHEBI:57805"/>
        <dbReference type="EC" id="2.6.1.11"/>
    </reaction>
</comment>
<keyword evidence="2 5" id="KW-0032">Aminotransferase</keyword>
<dbReference type="InterPro" id="IPR004636">
    <property type="entry name" value="AcOrn/SuccOrn_fam"/>
</dbReference>
<feature type="binding site" evidence="5">
    <location>
        <position position="270"/>
    </location>
    <ligand>
        <name>N(2)-acetyl-L-ornithine</name>
        <dbReference type="ChEBI" id="CHEBI:57805"/>
    </ligand>
</feature>
<dbReference type="SUPFAM" id="SSF53383">
    <property type="entry name" value="PLP-dependent transferases"/>
    <property type="match status" value="1"/>
</dbReference>
<evidence type="ECO:0000256" key="2">
    <source>
        <dbReference type="ARBA" id="ARBA00022576"/>
    </source>
</evidence>
<feature type="modified residue" description="N6-(pyridoxal phosphate)lysine" evidence="5">
    <location>
        <position position="242"/>
    </location>
</feature>
<keyword evidence="4 5" id="KW-0663">Pyridoxal phosphate</keyword>
<keyword evidence="5" id="KW-0028">Amino-acid biosynthesis</keyword>
<sequence>MSALYGTYARSDLAFERGEGMRLYDQHGREYLDFHSGVAVNALGHGDPHLVGALKAAAEKVWHTANTFTIPEQERLGQRLVEATFADSVFFTNSGAEALECAIKTARHYFWAKGQEDRYEVIAFTGSFHGRTLGTIAAGGNPDYLQGFGPAAPGFKHAKPGDLDAVRELIGPQTCAILIEPVQGEGGVTAMTSEFMQGLRQLCDDNDMLLILDEVQCGFGRTGRFFAFEWSGITPDIVAVAKAIGGGFPLGACLAKGDVAASMVPGTHGSTYGGNPLATTVGNAVLDRILAPGFLDQVNVMGQRLAWHMQQLAQKYPDHVLELRGKGLLAGIKIATPVRDMVARLRDDHQLLAMSAGDNVLRFLPPLIVTEADIENAMAKVSAAFEAIDAEAVTPAAGS</sequence>
<evidence type="ECO:0000256" key="4">
    <source>
        <dbReference type="ARBA" id="ARBA00022898"/>
    </source>
</evidence>
<keyword evidence="1 5" id="KW-0055">Arginine biosynthesis</keyword>
<reference evidence="6" key="1">
    <citation type="submission" date="2020-12" db="EMBL/GenBank/DDBJ databases">
        <title>Devosia sp. MSA67 isolated from Mo River.</title>
        <authorList>
            <person name="Ma F."/>
            <person name="Zi Z."/>
        </authorList>
    </citation>
    <scope>NUCLEOTIDE SEQUENCE</scope>
    <source>
        <strain evidence="6">MSA67</strain>
    </source>
</reference>
<dbReference type="CDD" id="cd00610">
    <property type="entry name" value="OAT_like"/>
    <property type="match status" value="1"/>
</dbReference>
<dbReference type="GO" id="GO:0042802">
    <property type="term" value="F:identical protein binding"/>
    <property type="evidence" value="ECO:0007669"/>
    <property type="project" value="TreeGrafter"/>
</dbReference>
<evidence type="ECO:0000313" key="6">
    <source>
        <dbReference type="EMBL" id="MBJ3786168.1"/>
    </source>
</evidence>
<dbReference type="PANTHER" id="PTHR11986:SF113">
    <property type="entry name" value="SUCCINYLORNITHINE TRANSAMINASE"/>
    <property type="match status" value="1"/>
</dbReference>
<dbReference type="GO" id="GO:0003992">
    <property type="term" value="F:N2-acetyl-L-ornithine:2-oxoglutarate 5-aminotransferase activity"/>
    <property type="evidence" value="ECO:0007669"/>
    <property type="project" value="UniProtKB-UniRule"/>
</dbReference>
<dbReference type="NCBIfam" id="TIGR00707">
    <property type="entry name" value="argD"/>
    <property type="match status" value="1"/>
</dbReference>
<dbReference type="InterPro" id="IPR015424">
    <property type="entry name" value="PyrdxlP-dep_Trfase"/>
</dbReference>
<dbReference type="RefSeq" id="WP_198877344.1">
    <property type="nucleotide sequence ID" value="NZ_JAEKMH010000003.1"/>
</dbReference>
<dbReference type="InterPro" id="IPR050103">
    <property type="entry name" value="Class-III_PLP-dep_AT"/>
</dbReference>
<dbReference type="EC" id="2.6.1.11" evidence="5"/>
<dbReference type="Pfam" id="PF00202">
    <property type="entry name" value="Aminotran_3"/>
    <property type="match status" value="1"/>
</dbReference>
<dbReference type="PIRSF" id="PIRSF000521">
    <property type="entry name" value="Transaminase_4ab_Lys_Orn"/>
    <property type="match status" value="1"/>
</dbReference>
<dbReference type="InterPro" id="IPR015422">
    <property type="entry name" value="PyrdxlP-dep_Trfase_small"/>
</dbReference>
<feature type="binding site" evidence="5">
    <location>
        <position position="271"/>
    </location>
    <ligand>
        <name>pyridoxal 5'-phosphate</name>
        <dbReference type="ChEBI" id="CHEBI:597326"/>
    </ligand>
</feature>
<dbReference type="Gene3D" id="3.90.1150.10">
    <property type="entry name" value="Aspartate Aminotransferase, domain 1"/>
    <property type="match status" value="1"/>
</dbReference>
<evidence type="ECO:0000256" key="3">
    <source>
        <dbReference type="ARBA" id="ARBA00022679"/>
    </source>
</evidence>
<comment type="pathway">
    <text evidence="5">Amino-acid biosynthesis; L-arginine biosynthesis; N(2)-acetyl-L-ornithine from L-glutamate: step 4/4.</text>
</comment>
<keyword evidence="7" id="KW-1185">Reference proteome</keyword>
<dbReference type="Gene3D" id="3.40.640.10">
    <property type="entry name" value="Type I PLP-dependent aspartate aminotransferase-like (Major domain)"/>
    <property type="match status" value="1"/>
</dbReference>
<proteinExistence type="inferred from homology"/>
<evidence type="ECO:0000256" key="5">
    <source>
        <dbReference type="HAMAP-Rule" id="MF_01107"/>
    </source>
</evidence>